<reference evidence="2" key="1">
    <citation type="submission" date="2023-06" db="EMBL/GenBank/DDBJ databases">
        <authorList>
            <person name="Delattre M."/>
        </authorList>
    </citation>
    <scope>NUCLEOTIDE SEQUENCE</scope>
    <source>
        <strain evidence="2">AF72</strain>
    </source>
</reference>
<feature type="non-terminal residue" evidence="2">
    <location>
        <position position="1"/>
    </location>
</feature>
<evidence type="ECO:0000256" key="1">
    <source>
        <dbReference type="SAM" id="Coils"/>
    </source>
</evidence>
<feature type="coiled-coil region" evidence="1">
    <location>
        <begin position="15"/>
        <end position="424"/>
    </location>
</feature>
<keyword evidence="3" id="KW-1185">Reference proteome</keyword>
<protein>
    <submittedName>
        <fullName evidence="2">Uncharacterized protein</fullName>
    </submittedName>
</protein>
<dbReference type="EMBL" id="CATQJA010002706">
    <property type="protein sequence ID" value="CAJ0585909.1"/>
    <property type="molecule type" value="Genomic_DNA"/>
</dbReference>
<organism evidence="2 3">
    <name type="scientific">Mesorhabditis spiculigera</name>
    <dbReference type="NCBI Taxonomy" id="96644"/>
    <lineage>
        <taxon>Eukaryota</taxon>
        <taxon>Metazoa</taxon>
        <taxon>Ecdysozoa</taxon>
        <taxon>Nematoda</taxon>
        <taxon>Chromadorea</taxon>
        <taxon>Rhabditida</taxon>
        <taxon>Rhabditina</taxon>
        <taxon>Rhabditomorpha</taxon>
        <taxon>Rhabditoidea</taxon>
        <taxon>Rhabditidae</taxon>
        <taxon>Mesorhabditinae</taxon>
        <taxon>Mesorhabditis</taxon>
    </lineage>
</organism>
<name>A0AA36DDU0_9BILA</name>
<gene>
    <name evidence="2" type="ORF">MSPICULIGERA_LOCUS23919</name>
</gene>
<dbReference type="AlphaFoldDB" id="A0AA36DDU0"/>
<dbReference type="Proteomes" id="UP001177023">
    <property type="component" value="Unassembled WGS sequence"/>
</dbReference>
<evidence type="ECO:0000313" key="2">
    <source>
        <dbReference type="EMBL" id="CAJ0585909.1"/>
    </source>
</evidence>
<accession>A0AA36DDU0</accession>
<comment type="caution">
    <text evidence="2">The sequence shown here is derived from an EMBL/GenBank/DDBJ whole genome shotgun (WGS) entry which is preliminary data.</text>
</comment>
<evidence type="ECO:0000313" key="3">
    <source>
        <dbReference type="Proteomes" id="UP001177023"/>
    </source>
</evidence>
<proteinExistence type="predicted"/>
<keyword evidence="1" id="KW-0175">Coiled coil</keyword>
<sequence length="431" mass="51386">MNAEEISAADLGQILEAERELVLKTQDNYRQLKQKFVELQERLHEVTQQNEVLAAERQDREVKNELFRATTLSEVRESFKLELVEYERRLEEVDHQRQMLQAKNLKLEDMLREQRVESRKATEEWHDKERRLHAYFEEETAKSIAKLQTERAAKTSEASEHAEQYREEIRGLERRCRELSDRLLSTNSKYEEELKRERRLREREQLAREEDASEIHRLQAAQSEADRLLHRKAEELQVLQKKLNEVLLEGLQREASWKQDETRLLNDFEHSKKNMRQIYDKLEAEYTIKESQALEQAKPSPRIETATDIEETAHLKKEATKRHENLEQKLELERKRHKEELASLVARLEAETKSKQQLDETIVTLKKKLIINPEAEKQLNYAAAQLLAKEDELKKTRAHYKELLKRMKASLLNIERKYKKTQANFEKSIVF</sequence>